<organism evidence="1 2">
    <name type="scientific">Aphis craccivora</name>
    <name type="common">Cowpea aphid</name>
    <dbReference type="NCBI Taxonomy" id="307492"/>
    <lineage>
        <taxon>Eukaryota</taxon>
        <taxon>Metazoa</taxon>
        <taxon>Ecdysozoa</taxon>
        <taxon>Arthropoda</taxon>
        <taxon>Hexapoda</taxon>
        <taxon>Insecta</taxon>
        <taxon>Pterygota</taxon>
        <taxon>Neoptera</taxon>
        <taxon>Paraneoptera</taxon>
        <taxon>Hemiptera</taxon>
        <taxon>Sternorrhyncha</taxon>
        <taxon>Aphidomorpha</taxon>
        <taxon>Aphidoidea</taxon>
        <taxon>Aphididae</taxon>
        <taxon>Aphidini</taxon>
        <taxon>Aphis</taxon>
        <taxon>Aphis</taxon>
    </lineage>
</organism>
<protein>
    <submittedName>
        <fullName evidence="1">Uncharacterized protein</fullName>
    </submittedName>
</protein>
<comment type="caution">
    <text evidence="1">The sequence shown here is derived from an EMBL/GenBank/DDBJ whole genome shotgun (WGS) entry which is preliminary data.</text>
</comment>
<reference evidence="1 2" key="1">
    <citation type="submission" date="2019-08" db="EMBL/GenBank/DDBJ databases">
        <title>Whole genome of Aphis craccivora.</title>
        <authorList>
            <person name="Voronova N.V."/>
            <person name="Shulinski R.S."/>
            <person name="Bandarenka Y.V."/>
            <person name="Zhorov D.G."/>
            <person name="Warner D."/>
        </authorList>
    </citation>
    <scope>NUCLEOTIDE SEQUENCE [LARGE SCALE GENOMIC DNA]</scope>
    <source>
        <strain evidence="1">180601</strain>
        <tissue evidence="1">Whole Body</tissue>
    </source>
</reference>
<dbReference type="EMBL" id="VUJU01002239">
    <property type="protein sequence ID" value="KAF0762030.1"/>
    <property type="molecule type" value="Genomic_DNA"/>
</dbReference>
<dbReference type="Proteomes" id="UP000478052">
    <property type="component" value="Unassembled WGS sequence"/>
</dbReference>
<dbReference type="SUPFAM" id="SSF56672">
    <property type="entry name" value="DNA/RNA polymerases"/>
    <property type="match status" value="1"/>
</dbReference>
<dbReference type="InterPro" id="IPR043502">
    <property type="entry name" value="DNA/RNA_pol_sf"/>
</dbReference>
<proteinExistence type="predicted"/>
<sequence length="98" mass="11743">MLYSCVNLEPAKPILFHYYSYAKLLYQLLKDNVKFNFRKDQINACEFIKLKLSEDPLLCLYNPDSETKLRCDAFSQSFRSILLMQKQEDEKIHPHFFL</sequence>
<keyword evidence="2" id="KW-1185">Reference proteome</keyword>
<evidence type="ECO:0000313" key="2">
    <source>
        <dbReference type="Proteomes" id="UP000478052"/>
    </source>
</evidence>
<accession>A0A6G0YVZ0</accession>
<name>A0A6G0YVZ0_APHCR</name>
<evidence type="ECO:0000313" key="1">
    <source>
        <dbReference type="EMBL" id="KAF0762030.1"/>
    </source>
</evidence>
<gene>
    <name evidence="1" type="ORF">FWK35_00017623</name>
</gene>
<dbReference type="OrthoDB" id="115435at2759"/>
<dbReference type="AlphaFoldDB" id="A0A6G0YVZ0"/>
<dbReference type="GO" id="GO:0071897">
    <property type="term" value="P:DNA biosynthetic process"/>
    <property type="evidence" value="ECO:0007669"/>
    <property type="project" value="UniProtKB-ARBA"/>
</dbReference>